<dbReference type="EMBL" id="GL379795">
    <property type="protein sequence ID" value="EGT59350.1"/>
    <property type="molecule type" value="Genomic_DNA"/>
</dbReference>
<sequence>MSTTTTTTTDFSGSDYDPTSTDIETSTEQEYRKGKRLFWSDGTVIRDKSYELEIPGFNSVEAGYLADDESDTDEINEKMEVKYKKRSSEIFKSSSLFLSDSDGFEDRSVL</sequence>
<dbReference type="FunCoup" id="G0MHK5">
    <property type="interactions" value="1899"/>
</dbReference>
<dbReference type="AlphaFoldDB" id="G0MHK5"/>
<dbReference type="eggNOG" id="ENOG502TIG1">
    <property type="taxonomic scope" value="Eukaryota"/>
</dbReference>
<evidence type="ECO:0000313" key="2">
    <source>
        <dbReference type="EMBL" id="EGT59350.1"/>
    </source>
</evidence>
<organism evidence="3">
    <name type="scientific">Caenorhabditis brenneri</name>
    <name type="common">Nematode worm</name>
    <dbReference type="NCBI Taxonomy" id="135651"/>
    <lineage>
        <taxon>Eukaryota</taxon>
        <taxon>Metazoa</taxon>
        <taxon>Ecdysozoa</taxon>
        <taxon>Nematoda</taxon>
        <taxon>Chromadorea</taxon>
        <taxon>Rhabditida</taxon>
        <taxon>Rhabditina</taxon>
        <taxon>Rhabditomorpha</taxon>
        <taxon>Rhabditoidea</taxon>
        <taxon>Rhabditidae</taxon>
        <taxon>Peloderinae</taxon>
        <taxon>Caenorhabditis</taxon>
    </lineage>
</organism>
<dbReference type="OrthoDB" id="5833463at2759"/>
<evidence type="ECO:0000256" key="1">
    <source>
        <dbReference type="SAM" id="MobiDB-lite"/>
    </source>
</evidence>
<dbReference type="OMA" id="YELEIPG"/>
<reference evidence="3" key="1">
    <citation type="submission" date="2011-07" db="EMBL/GenBank/DDBJ databases">
        <authorList>
            <consortium name="Caenorhabditis brenneri Sequencing and Analysis Consortium"/>
            <person name="Wilson R.K."/>
        </authorList>
    </citation>
    <scope>NUCLEOTIDE SEQUENCE [LARGE SCALE GENOMIC DNA]</scope>
    <source>
        <strain evidence="3">PB2801</strain>
    </source>
</reference>
<gene>
    <name evidence="2" type="ORF">CAEBREN_13562</name>
</gene>
<feature type="compositionally biased region" description="Polar residues" evidence="1">
    <location>
        <begin position="17"/>
        <end position="28"/>
    </location>
</feature>
<keyword evidence="3" id="KW-1185">Reference proteome</keyword>
<dbReference type="Proteomes" id="UP000008068">
    <property type="component" value="Unassembled WGS sequence"/>
</dbReference>
<proteinExistence type="predicted"/>
<accession>G0MHK5</accession>
<protein>
    <submittedName>
        <fullName evidence="2">Uncharacterized protein</fullName>
    </submittedName>
</protein>
<feature type="region of interest" description="Disordered" evidence="1">
    <location>
        <begin position="1"/>
        <end position="28"/>
    </location>
</feature>
<dbReference type="HOGENOM" id="CLU_174250_0_0_1"/>
<name>G0MHK5_CAEBE</name>
<dbReference type="InParanoid" id="G0MHK5"/>
<evidence type="ECO:0000313" key="3">
    <source>
        <dbReference type="Proteomes" id="UP000008068"/>
    </source>
</evidence>